<evidence type="ECO:0000313" key="11">
    <source>
        <dbReference type="EMBL" id="KAK8882965.1"/>
    </source>
</evidence>
<accession>A0ABR2JYN4</accession>
<feature type="compositionally biased region" description="Low complexity" evidence="9">
    <location>
        <begin position="315"/>
        <end position="325"/>
    </location>
</feature>
<evidence type="ECO:0000256" key="2">
    <source>
        <dbReference type="ARBA" id="ARBA00022723"/>
    </source>
</evidence>
<keyword evidence="4" id="KW-0904">Protein phosphatase</keyword>
<feature type="region of interest" description="Disordered" evidence="9">
    <location>
        <begin position="305"/>
        <end position="362"/>
    </location>
</feature>
<dbReference type="InterPro" id="IPR004843">
    <property type="entry name" value="Calcineurin-like_PHP"/>
</dbReference>
<evidence type="ECO:0000313" key="12">
    <source>
        <dbReference type="Proteomes" id="UP001470230"/>
    </source>
</evidence>
<dbReference type="InterPro" id="IPR006186">
    <property type="entry name" value="Ser/Thr-sp_prot-phosphatase"/>
</dbReference>
<comment type="cofactor">
    <cofactor evidence="1">
        <name>Mn(2+)</name>
        <dbReference type="ChEBI" id="CHEBI:29035"/>
    </cofactor>
</comment>
<gene>
    <name evidence="11" type="ORF">M9Y10_045612</name>
</gene>
<sequence length="362" mass="40499">MDLSSDERLDSIISHLTDMRVLHYHLSTSDVLFLIRSARTVFASETTLLELKPPLNICGDIHGQFQDLLRLFALDAPLPSSRYLFLGDYIDRGPQGLEVICLLLAYKLKYPDNIYMLRGNHESQEMTELYGFAAECIAKQNRAVFSEFCQLFKWIPIAAVISNRIFCVHGGVSPQLESLTQIKVIQRPTNIPESGLLADLLWSDPDRNVREWGPSDRGVTYVWGLNPAKRFLAKSRFSVLIRAHQVAMQGIEFPFAPDRSVITVFSAPAYCNEFKNKGAIIKVDSNLVITTAILNIARQTITKTNLSDSPRRSQSAKSTYTSTTTAKKRKVVKSSSPSTSFSSSSGVSGQYRQRRATSGLRP</sequence>
<dbReference type="PROSITE" id="PS00125">
    <property type="entry name" value="SER_THR_PHOSPHATASE"/>
    <property type="match status" value="1"/>
</dbReference>
<evidence type="ECO:0000256" key="4">
    <source>
        <dbReference type="ARBA" id="ARBA00022912"/>
    </source>
</evidence>
<dbReference type="EMBL" id="JAPFFF010000009">
    <property type="protein sequence ID" value="KAK8882965.1"/>
    <property type="molecule type" value="Genomic_DNA"/>
</dbReference>
<dbReference type="Gene3D" id="3.60.21.10">
    <property type="match status" value="1"/>
</dbReference>
<evidence type="ECO:0000256" key="7">
    <source>
        <dbReference type="ARBA" id="ARBA00048336"/>
    </source>
</evidence>
<evidence type="ECO:0000256" key="6">
    <source>
        <dbReference type="ARBA" id="ARBA00047761"/>
    </source>
</evidence>
<name>A0ABR2JYN4_9EUKA</name>
<evidence type="ECO:0000256" key="8">
    <source>
        <dbReference type="RuleBase" id="RU004273"/>
    </source>
</evidence>
<feature type="domain" description="Serine/threonine specific protein phosphatases" evidence="10">
    <location>
        <begin position="117"/>
        <end position="122"/>
    </location>
</feature>
<comment type="caution">
    <text evidence="11">The sequence shown here is derived from an EMBL/GenBank/DDBJ whole genome shotgun (WGS) entry which is preliminary data.</text>
</comment>
<evidence type="ECO:0000259" key="10">
    <source>
        <dbReference type="PROSITE" id="PS00125"/>
    </source>
</evidence>
<organism evidence="11 12">
    <name type="scientific">Tritrichomonas musculus</name>
    <dbReference type="NCBI Taxonomy" id="1915356"/>
    <lineage>
        <taxon>Eukaryota</taxon>
        <taxon>Metamonada</taxon>
        <taxon>Parabasalia</taxon>
        <taxon>Tritrichomonadida</taxon>
        <taxon>Tritrichomonadidae</taxon>
        <taxon>Tritrichomonas</taxon>
    </lineage>
</organism>
<dbReference type="PANTHER" id="PTHR11668:SF300">
    <property type="entry name" value="SERINE_THREONINE-PROTEIN PHOSPHATASE"/>
    <property type="match status" value="1"/>
</dbReference>
<comment type="catalytic activity">
    <reaction evidence="6">
        <text>O-phospho-L-seryl-[protein] + H2O = L-seryl-[protein] + phosphate</text>
        <dbReference type="Rhea" id="RHEA:20629"/>
        <dbReference type="Rhea" id="RHEA-COMP:9863"/>
        <dbReference type="Rhea" id="RHEA-COMP:11604"/>
        <dbReference type="ChEBI" id="CHEBI:15377"/>
        <dbReference type="ChEBI" id="CHEBI:29999"/>
        <dbReference type="ChEBI" id="CHEBI:43474"/>
        <dbReference type="ChEBI" id="CHEBI:83421"/>
        <dbReference type="EC" id="3.1.3.16"/>
    </reaction>
</comment>
<keyword evidence="12" id="KW-1185">Reference proteome</keyword>
<dbReference type="InterPro" id="IPR050341">
    <property type="entry name" value="PP1_catalytic_subunit"/>
</dbReference>
<comment type="similarity">
    <text evidence="8">Belongs to the PPP phosphatase family.</text>
</comment>
<dbReference type="PRINTS" id="PR00114">
    <property type="entry name" value="STPHPHTASE"/>
</dbReference>
<reference evidence="11 12" key="1">
    <citation type="submission" date="2024-04" db="EMBL/GenBank/DDBJ databases">
        <title>Tritrichomonas musculus Genome.</title>
        <authorList>
            <person name="Alves-Ferreira E."/>
            <person name="Grigg M."/>
            <person name="Lorenzi H."/>
            <person name="Galac M."/>
        </authorList>
    </citation>
    <scope>NUCLEOTIDE SEQUENCE [LARGE SCALE GENOMIC DNA]</scope>
    <source>
        <strain evidence="11 12">EAF2021</strain>
    </source>
</reference>
<evidence type="ECO:0000256" key="9">
    <source>
        <dbReference type="SAM" id="MobiDB-lite"/>
    </source>
</evidence>
<evidence type="ECO:0000256" key="3">
    <source>
        <dbReference type="ARBA" id="ARBA00022801"/>
    </source>
</evidence>
<keyword evidence="5" id="KW-0464">Manganese</keyword>
<evidence type="ECO:0000256" key="5">
    <source>
        <dbReference type="ARBA" id="ARBA00023211"/>
    </source>
</evidence>
<dbReference type="Pfam" id="PF00149">
    <property type="entry name" value="Metallophos"/>
    <property type="match status" value="1"/>
</dbReference>
<dbReference type="SUPFAM" id="SSF56300">
    <property type="entry name" value="Metallo-dependent phosphatases"/>
    <property type="match status" value="1"/>
</dbReference>
<dbReference type="PANTHER" id="PTHR11668">
    <property type="entry name" value="SERINE/THREONINE PROTEIN PHOSPHATASE"/>
    <property type="match status" value="1"/>
</dbReference>
<feature type="compositionally biased region" description="Low complexity" evidence="9">
    <location>
        <begin position="333"/>
        <end position="348"/>
    </location>
</feature>
<protein>
    <recommendedName>
        <fullName evidence="8">Serine/threonine-protein phosphatase</fullName>
        <ecNumber evidence="8">3.1.3.16</ecNumber>
    </recommendedName>
</protein>
<dbReference type="Proteomes" id="UP001470230">
    <property type="component" value="Unassembled WGS sequence"/>
</dbReference>
<evidence type="ECO:0000256" key="1">
    <source>
        <dbReference type="ARBA" id="ARBA00001936"/>
    </source>
</evidence>
<proteinExistence type="inferred from homology"/>
<dbReference type="InterPro" id="IPR029052">
    <property type="entry name" value="Metallo-depent_PP-like"/>
</dbReference>
<dbReference type="EC" id="3.1.3.16" evidence="8"/>
<dbReference type="SMART" id="SM00156">
    <property type="entry name" value="PP2Ac"/>
    <property type="match status" value="1"/>
</dbReference>
<comment type="catalytic activity">
    <reaction evidence="7 8">
        <text>O-phospho-L-threonyl-[protein] + H2O = L-threonyl-[protein] + phosphate</text>
        <dbReference type="Rhea" id="RHEA:47004"/>
        <dbReference type="Rhea" id="RHEA-COMP:11060"/>
        <dbReference type="Rhea" id="RHEA-COMP:11605"/>
        <dbReference type="ChEBI" id="CHEBI:15377"/>
        <dbReference type="ChEBI" id="CHEBI:30013"/>
        <dbReference type="ChEBI" id="CHEBI:43474"/>
        <dbReference type="ChEBI" id="CHEBI:61977"/>
        <dbReference type="EC" id="3.1.3.16"/>
    </reaction>
</comment>
<keyword evidence="3 8" id="KW-0378">Hydrolase</keyword>
<keyword evidence="2" id="KW-0479">Metal-binding</keyword>